<dbReference type="Gene3D" id="2.40.50.140">
    <property type="entry name" value="Nucleic acid-binding proteins"/>
    <property type="match status" value="2"/>
</dbReference>
<evidence type="ECO:0000313" key="4">
    <source>
        <dbReference type="EMBL" id="CAD9641989.1"/>
    </source>
</evidence>
<name>A0A6U6VQS0_9DINO</name>
<dbReference type="SUPFAM" id="SSF50249">
    <property type="entry name" value="Nucleic acid-binding proteins"/>
    <property type="match status" value="1"/>
</dbReference>
<feature type="domain" description="CSD" evidence="3">
    <location>
        <begin position="70"/>
        <end position="146"/>
    </location>
</feature>
<comment type="subcellular location">
    <subcellularLocation>
        <location evidence="1">Cytoplasm</location>
    </subcellularLocation>
</comment>
<dbReference type="GO" id="GO:0005737">
    <property type="term" value="C:cytoplasm"/>
    <property type="evidence" value="ECO:0007669"/>
    <property type="project" value="UniProtKB-SubCell"/>
</dbReference>
<dbReference type="Pfam" id="PF00313">
    <property type="entry name" value="CSD"/>
    <property type="match status" value="1"/>
</dbReference>
<dbReference type="PANTHER" id="PTHR46109">
    <property type="entry name" value="PROTEIN LIN-28"/>
    <property type="match status" value="1"/>
</dbReference>
<evidence type="ECO:0000259" key="3">
    <source>
        <dbReference type="PROSITE" id="PS51857"/>
    </source>
</evidence>
<protein>
    <recommendedName>
        <fullName evidence="3">CSD domain-containing protein</fullName>
    </recommendedName>
</protein>
<keyword evidence="2" id="KW-0963">Cytoplasm</keyword>
<dbReference type="InterPro" id="IPR012340">
    <property type="entry name" value="NA-bd_OB-fold"/>
</dbReference>
<sequence>MVPWGGPAVVKPWLKQNQFPRYQPSYHMGMGKGMHVPPPMWKAGGDQMMWRPRNPPQMLPSGFQVDENTRYTGTVSMYAKWKGYGFVEFSQPGVVPMDKVFVHWKQLQSDDRFPFLNKGMEVEFGLQTQREWHRGGITVRAKNVTMVGGMNLSLQDDLDAQEKSFVGGQHLRYTGTLKFFTPRHGFGYVVMDQGYDVDPSVPSELRVETSEVNAGGKHPRFMENLAVEFGIWRTPRGHYKVYNMTLPGGHPLTQDALENRISMGPQSYVGEVVIWNWRGGWGFIRLLDQGAVLPPRVVAKLAQQQQAARQRGKAIHNDKAMYFRRVDCAPNVMVQRGMTVQFQLYIDDKGAGACDVRI</sequence>
<accession>A0A6U6VQS0</accession>
<dbReference type="InterPro" id="IPR002059">
    <property type="entry name" value="CSP_DNA-bd"/>
</dbReference>
<dbReference type="AlphaFoldDB" id="A0A6U6VQS0"/>
<dbReference type="EMBL" id="HBGW01094234">
    <property type="protein sequence ID" value="CAD9641989.1"/>
    <property type="molecule type" value="Transcribed_RNA"/>
</dbReference>
<dbReference type="PANTHER" id="PTHR46109:SF1">
    <property type="entry name" value="PROTEIN LIN-28 HOMOLOG"/>
    <property type="match status" value="1"/>
</dbReference>
<evidence type="ECO:0000256" key="2">
    <source>
        <dbReference type="ARBA" id="ARBA00022490"/>
    </source>
</evidence>
<dbReference type="GO" id="GO:0031054">
    <property type="term" value="P:pre-miRNA processing"/>
    <property type="evidence" value="ECO:0007669"/>
    <property type="project" value="TreeGrafter"/>
</dbReference>
<dbReference type="PROSITE" id="PS51857">
    <property type="entry name" value="CSD_2"/>
    <property type="match status" value="1"/>
</dbReference>
<gene>
    <name evidence="4" type="ORF">BRAN1462_LOCUS59811</name>
</gene>
<dbReference type="GO" id="GO:0005634">
    <property type="term" value="C:nucleus"/>
    <property type="evidence" value="ECO:0007669"/>
    <property type="project" value="TreeGrafter"/>
</dbReference>
<organism evidence="4">
    <name type="scientific">Zooxanthella nutricula</name>
    <dbReference type="NCBI Taxonomy" id="1333877"/>
    <lineage>
        <taxon>Eukaryota</taxon>
        <taxon>Sar</taxon>
        <taxon>Alveolata</taxon>
        <taxon>Dinophyceae</taxon>
        <taxon>Peridiniales</taxon>
        <taxon>Peridiniales incertae sedis</taxon>
        <taxon>Zooxanthella</taxon>
    </lineage>
</organism>
<dbReference type="GO" id="GO:0003729">
    <property type="term" value="F:mRNA binding"/>
    <property type="evidence" value="ECO:0007669"/>
    <property type="project" value="TreeGrafter"/>
</dbReference>
<evidence type="ECO:0000256" key="1">
    <source>
        <dbReference type="ARBA" id="ARBA00004496"/>
    </source>
</evidence>
<proteinExistence type="predicted"/>
<dbReference type="InterPro" id="IPR051373">
    <property type="entry name" value="Lin-28_RNA-binding"/>
</dbReference>
<reference evidence="4" key="1">
    <citation type="submission" date="2021-01" db="EMBL/GenBank/DDBJ databases">
        <authorList>
            <person name="Corre E."/>
            <person name="Pelletier E."/>
            <person name="Niang G."/>
            <person name="Scheremetjew M."/>
            <person name="Finn R."/>
            <person name="Kale V."/>
            <person name="Holt S."/>
            <person name="Cochrane G."/>
            <person name="Meng A."/>
            <person name="Brown T."/>
            <person name="Cohen L."/>
        </authorList>
    </citation>
    <scope>NUCLEOTIDE SEQUENCE</scope>
    <source>
        <strain evidence="4">RCC3387</strain>
    </source>
</reference>